<dbReference type="EMBL" id="AWFK01000008">
    <property type="protein sequence ID" value="KOA49596.1"/>
    <property type="molecule type" value="Genomic_DNA"/>
</dbReference>
<reference evidence="1 2" key="1">
    <citation type="journal article" date="2015" name="Int J Genomics">
        <title>Comparative Genomics Revealed Genetic Diversity and Species/Strain-Level Differences in Carbohydrate Metabolism of Three Probiotic Bifidobacterial Species.</title>
        <authorList>
            <person name="Odamaki T."/>
            <person name="Horigome A."/>
            <person name="Sugahara H."/>
            <person name="Hashikura N."/>
            <person name="Minami J."/>
            <person name="Xiao J.Z."/>
            <person name="Abe F."/>
        </authorList>
    </citation>
    <scope>NUCLEOTIDE SEQUENCE [LARGE SCALE GENOMIC DNA]</scope>
    <source>
        <strain evidence="1 2">MCC 0483</strain>
    </source>
</reference>
<protein>
    <submittedName>
        <fullName evidence="1">Uncharacterized protein</fullName>
    </submittedName>
</protein>
<organism evidence="1 2">
    <name type="scientific">Bifidobacterium animalis subsp. animalis MCC 0483</name>
    <dbReference type="NCBI Taxonomy" id="1365955"/>
    <lineage>
        <taxon>Bacteria</taxon>
        <taxon>Bacillati</taxon>
        <taxon>Actinomycetota</taxon>
        <taxon>Actinomycetes</taxon>
        <taxon>Bifidobacteriales</taxon>
        <taxon>Bifidobacteriaceae</taxon>
        <taxon>Bifidobacterium</taxon>
    </lineage>
</organism>
<gene>
    <name evidence="1" type="ORF">BAAM0483_05480</name>
</gene>
<proteinExistence type="predicted"/>
<dbReference type="RefSeq" id="WP_052826403.1">
    <property type="nucleotide sequence ID" value="NZ_AWFK01000008.1"/>
</dbReference>
<dbReference type="Proteomes" id="UP000037239">
    <property type="component" value="Unassembled WGS sequence"/>
</dbReference>
<accession>A0AB34T8U4</accession>
<evidence type="ECO:0000313" key="2">
    <source>
        <dbReference type="Proteomes" id="UP000037239"/>
    </source>
</evidence>
<sequence>MVSKTMPKWMQTRLTRQTRRTVSWEDQPTHVEKDGEYLLLRLQSNGDYEQYRVTAKLNSSYGYYELRARAGWILNVSKTGVLAPDTTSNERPIAVLLNPNAYHMVTVLTHCGVNGTGSTQILYTQIAYDTPAQGFVTVTTLFGTTITIPVTQIASIE</sequence>
<name>A0AB34T8U4_9BIFI</name>
<comment type="caution">
    <text evidence="1">The sequence shown here is derived from an EMBL/GenBank/DDBJ whole genome shotgun (WGS) entry which is preliminary data.</text>
</comment>
<evidence type="ECO:0000313" key="1">
    <source>
        <dbReference type="EMBL" id="KOA49596.1"/>
    </source>
</evidence>
<dbReference type="AlphaFoldDB" id="A0AB34T8U4"/>